<reference evidence="6" key="1">
    <citation type="submission" date="2010-07" db="EMBL/GenBank/DDBJ databases">
        <title>The genome sequence of Gaeumannomyces graminis var. tritici strain R3-111a-1.</title>
        <authorList>
            <consortium name="The Broad Institute Genome Sequencing Platform"/>
            <person name="Ma L.-J."/>
            <person name="Dead R."/>
            <person name="Young S."/>
            <person name="Zeng Q."/>
            <person name="Koehrsen M."/>
            <person name="Alvarado L."/>
            <person name="Berlin A."/>
            <person name="Chapman S.B."/>
            <person name="Chen Z."/>
            <person name="Freedman E."/>
            <person name="Gellesch M."/>
            <person name="Goldberg J."/>
            <person name="Griggs A."/>
            <person name="Gujja S."/>
            <person name="Heilman E.R."/>
            <person name="Heiman D."/>
            <person name="Hepburn T."/>
            <person name="Howarth C."/>
            <person name="Jen D."/>
            <person name="Larson L."/>
            <person name="Mehta T."/>
            <person name="Neiman D."/>
            <person name="Pearson M."/>
            <person name="Roberts A."/>
            <person name="Saif S."/>
            <person name="Shea T."/>
            <person name="Shenoy N."/>
            <person name="Sisk P."/>
            <person name="Stolte C."/>
            <person name="Sykes S."/>
            <person name="Walk T."/>
            <person name="White J."/>
            <person name="Yandava C."/>
            <person name="Haas B."/>
            <person name="Nusbaum C."/>
            <person name="Birren B."/>
        </authorList>
    </citation>
    <scope>NUCLEOTIDE SEQUENCE [LARGE SCALE GENOMIC DNA]</scope>
    <source>
        <strain evidence="6">R3-111a-1</strain>
    </source>
</reference>
<feature type="compositionally biased region" description="Low complexity" evidence="1">
    <location>
        <begin position="422"/>
        <end position="436"/>
    </location>
</feature>
<dbReference type="InterPro" id="IPR018535">
    <property type="entry name" value="DUF1996"/>
</dbReference>
<evidence type="ECO:0000256" key="1">
    <source>
        <dbReference type="SAM" id="MobiDB-lite"/>
    </source>
</evidence>
<keyword evidence="2" id="KW-0732">Signal</keyword>
<dbReference type="PANTHER" id="PTHR43662">
    <property type="match status" value="1"/>
</dbReference>
<dbReference type="GeneID" id="20348602"/>
<reference evidence="4" key="3">
    <citation type="submission" date="2010-09" db="EMBL/GenBank/DDBJ databases">
        <title>Annotation of Gaeumannomyces graminis var. tritici R3-111a-1.</title>
        <authorList>
            <consortium name="The Broad Institute Genome Sequencing Platform"/>
            <person name="Ma L.-J."/>
            <person name="Dead R."/>
            <person name="Young S.K."/>
            <person name="Zeng Q."/>
            <person name="Gargeya S."/>
            <person name="Fitzgerald M."/>
            <person name="Haas B."/>
            <person name="Abouelleil A."/>
            <person name="Alvarado L."/>
            <person name="Arachchi H.M."/>
            <person name="Berlin A."/>
            <person name="Brown A."/>
            <person name="Chapman S.B."/>
            <person name="Chen Z."/>
            <person name="Dunbar C."/>
            <person name="Freedman E."/>
            <person name="Gearin G."/>
            <person name="Gellesch M."/>
            <person name="Goldberg J."/>
            <person name="Griggs A."/>
            <person name="Gujja S."/>
            <person name="Heiman D."/>
            <person name="Howarth C."/>
            <person name="Larson L."/>
            <person name="Lui A."/>
            <person name="MacDonald P.J.P."/>
            <person name="Mehta T."/>
            <person name="Montmayeur A."/>
            <person name="Murphy C."/>
            <person name="Neiman D."/>
            <person name="Pearson M."/>
            <person name="Priest M."/>
            <person name="Roberts A."/>
            <person name="Saif S."/>
            <person name="Shea T."/>
            <person name="Shenoy N."/>
            <person name="Sisk P."/>
            <person name="Stolte C."/>
            <person name="Sykes S."/>
            <person name="Yandava C."/>
            <person name="Wortman J."/>
            <person name="Nusbaum C."/>
            <person name="Birren B."/>
        </authorList>
    </citation>
    <scope>NUCLEOTIDE SEQUENCE</scope>
    <source>
        <strain evidence="4">R3-111a-1</strain>
    </source>
</reference>
<reference evidence="4" key="2">
    <citation type="submission" date="2010-07" db="EMBL/GenBank/DDBJ databases">
        <authorList>
            <consortium name="The Broad Institute Genome Sequencing Platform"/>
            <consortium name="Broad Institute Genome Sequencing Center for Infectious Disease"/>
            <person name="Ma L.-J."/>
            <person name="Dead R."/>
            <person name="Young S."/>
            <person name="Zeng Q."/>
            <person name="Koehrsen M."/>
            <person name="Alvarado L."/>
            <person name="Berlin A."/>
            <person name="Chapman S.B."/>
            <person name="Chen Z."/>
            <person name="Freedman E."/>
            <person name="Gellesch M."/>
            <person name="Goldberg J."/>
            <person name="Griggs A."/>
            <person name="Gujja S."/>
            <person name="Heilman E.R."/>
            <person name="Heiman D."/>
            <person name="Hepburn T."/>
            <person name="Howarth C."/>
            <person name="Jen D."/>
            <person name="Larson L."/>
            <person name="Mehta T."/>
            <person name="Neiman D."/>
            <person name="Pearson M."/>
            <person name="Roberts A."/>
            <person name="Saif S."/>
            <person name="Shea T."/>
            <person name="Shenoy N."/>
            <person name="Sisk P."/>
            <person name="Stolte C."/>
            <person name="Sykes S."/>
            <person name="Walk T."/>
            <person name="White J."/>
            <person name="Yandava C."/>
            <person name="Haas B."/>
            <person name="Nusbaum C."/>
            <person name="Birren B."/>
        </authorList>
    </citation>
    <scope>NUCLEOTIDE SEQUENCE</scope>
    <source>
        <strain evidence="4">R3-111a-1</strain>
    </source>
</reference>
<feature type="region of interest" description="Disordered" evidence="1">
    <location>
        <begin position="373"/>
        <end position="448"/>
    </location>
</feature>
<dbReference type="EMBL" id="GL385398">
    <property type="protein sequence ID" value="EJT74301.1"/>
    <property type="molecule type" value="Genomic_DNA"/>
</dbReference>
<reference evidence="5" key="5">
    <citation type="submission" date="2018-04" db="UniProtKB">
        <authorList>
            <consortium name="EnsemblFungi"/>
        </authorList>
    </citation>
    <scope>IDENTIFICATION</scope>
    <source>
        <strain evidence="5">R3-111a-1</strain>
    </source>
</reference>
<dbReference type="PANTHER" id="PTHR43662:SF11">
    <property type="entry name" value="WSC DOMAIN-CONTAINING PROTEIN"/>
    <property type="match status" value="1"/>
</dbReference>
<dbReference type="RefSeq" id="XP_009224245.1">
    <property type="nucleotide sequence ID" value="XM_009225981.1"/>
</dbReference>
<feature type="signal peptide" evidence="2">
    <location>
        <begin position="1"/>
        <end position="19"/>
    </location>
</feature>
<dbReference type="HOGENOM" id="CLU_014722_5_2_1"/>
<dbReference type="STRING" id="644352.J3P3Q7"/>
<proteinExistence type="predicted"/>
<evidence type="ECO:0000259" key="3">
    <source>
        <dbReference type="Pfam" id="PF09362"/>
    </source>
</evidence>
<dbReference type="AlphaFoldDB" id="J3P3Q7"/>
<dbReference type="OrthoDB" id="74764at2759"/>
<dbReference type="eggNOG" id="ENOG502SI3Z">
    <property type="taxonomic scope" value="Eukaryota"/>
</dbReference>
<feature type="compositionally biased region" description="Polar residues" evidence="1">
    <location>
        <begin position="154"/>
        <end position="167"/>
    </location>
</feature>
<sequence>MKSSIFFSAAAALIGAVSAKKGRTFCVLRFNGAGPLVEGRMDPIVEPGRTSAHVHTVQGASNFGINSTADDLAKSSCTTAMIKGDMSAYWTPKLYFHDKAANTFEPVEMFYMNVYYFFEGTNDQIKAFPHGLQMVAGNSNLRTAPASGGDTKLTPENPQPASWTCPRSSFDPPSWPANSDGSVAGMGSKNNKGEGVGFPFAECDGYASPLRADLHFPSCYNPAAGLSNWKTNMAFPTNTGNGMQDCPQGWIHVPHLFFEVYWNTPMFKDRWTPGGNSQPFVLSNGDRTGFSMHGDFLSAWDEKVLQNIIDTCDAGSAGMDKCPGVQLNDKGKQCTIADSTGVQAKGALSSLPGNNPLAGWGIGDVNVAPMPNPAPAAPAAPANGAGSAPSKPADNKAASAPSSPAKNANQDPSPKPSPSPSPSSKEQQQQAASPPALTQPVQQHQEPAAVATKVIKTTDAAGHPTMVTVYETVTAWETVYVYGRDAPTPTPDVHAKRHMHNHMLHHRNKHPRRR</sequence>
<evidence type="ECO:0000313" key="4">
    <source>
        <dbReference type="EMBL" id="EJT74301.1"/>
    </source>
</evidence>
<organism evidence="4">
    <name type="scientific">Gaeumannomyces tritici (strain R3-111a-1)</name>
    <name type="common">Wheat and barley take-all root rot fungus</name>
    <name type="synonym">Gaeumannomyces graminis var. tritici</name>
    <dbReference type="NCBI Taxonomy" id="644352"/>
    <lineage>
        <taxon>Eukaryota</taxon>
        <taxon>Fungi</taxon>
        <taxon>Dikarya</taxon>
        <taxon>Ascomycota</taxon>
        <taxon>Pezizomycotina</taxon>
        <taxon>Sordariomycetes</taxon>
        <taxon>Sordariomycetidae</taxon>
        <taxon>Magnaporthales</taxon>
        <taxon>Magnaporthaceae</taxon>
        <taxon>Gaeumannomyces</taxon>
    </lineage>
</organism>
<evidence type="ECO:0000313" key="6">
    <source>
        <dbReference type="Proteomes" id="UP000006039"/>
    </source>
</evidence>
<dbReference type="EnsemblFungi" id="EJT74301">
    <property type="protein sequence ID" value="EJT74301"/>
    <property type="gene ID" value="GGTG_08144"/>
</dbReference>
<feature type="chain" id="PRO_5015094886" description="DUF1996 domain-containing protein" evidence="2">
    <location>
        <begin position="20"/>
        <end position="514"/>
    </location>
</feature>
<gene>
    <name evidence="5" type="primary">20348602</name>
    <name evidence="4" type="ORF">GGTG_08144</name>
</gene>
<feature type="compositionally biased region" description="Low complexity" evidence="1">
    <location>
        <begin position="379"/>
        <end position="409"/>
    </location>
</feature>
<protein>
    <recommendedName>
        <fullName evidence="3">DUF1996 domain-containing protein</fullName>
    </recommendedName>
</protein>
<feature type="region of interest" description="Disordered" evidence="1">
    <location>
        <begin position="142"/>
        <end position="169"/>
    </location>
</feature>
<dbReference type="VEuPathDB" id="FungiDB:GGTG_08144"/>
<name>J3P3Q7_GAET3</name>
<dbReference type="Proteomes" id="UP000006039">
    <property type="component" value="Unassembled WGS sequence"/>
</dbReference>
<reference evidence="5" key="4">
    <citation type="journal article" date="2015" name="G3 (Bethesda)">
        <title>Genome sequences of three phytopathogenic species of the Magnaporthaceae family of fungi.</title>
        <authorList>
            <person name="Okagaki L.H."/>
            <person name="Nunes C.C."/>
            <person name="Sailsbery J."/>
            <person name="Clay B."/>
            <person name="Brown D."/>
            <person name="John T."/>
            <person name="Oh Y."/>
            <person name="Young N."/>
            <person name="Fitzgerald M."/>
            <person name="Haas B.J."/>
            <person name="Zeng Q."/>
            <person name="Young S."/>
            <person name="Adiconis X."/>
            <person name="Fan L."/>
            <person name="Levin J.Z."/>
            <person name="Mitchell T.K."/>
            <person name="Okubara P.A."/>
            <person name="Farman M.L."/>
            <person name="Kohn L.M."/>
            <person name="Birren B."/>
            <person name="Ma L.-J."/>
            <person name="Dean R.A."/>
        </authorList>
    </citation>
    <scope>NUCLEOTIDE SEQUENCE</scope>
    <source>
        <strain evidence="5">R3-111a-1</strain>
    </source>
</reference>
<accession>J3P3Q7</accession>
<dbReference type="Pfam" id="PF09362">
    <property type="entry name" value="DUF1996"/>
    <property type="match status" value="1"/>
</dbReference>
<feature type="domain" description="DUF1996" evidence="3">
    <location>
        <begin position="42"/>
        <end position="300"/>
    </location>
</feature>
<evidence type="ECO:0000313" key="5">
    <source>
        <dbReference type="EnsemblFungi" id="EJT74301"/>
    </source>
</evidence>
<evidence type="ECO:0000256" key="2">
    <source>
        <dbReference type="SAM" id="SignalP"/>
    </source>
</evidence>
<keyword evidence="6" id="KW-1185">Reference proteome</keyword>